<feature type="transmembrane region" description="Helical" evidence="7">
    <location>
        <begin position="125"/>
        <end position="147"/>
    </location>
</feature>
<sequence length="258" mass="28012">MKTASGRSGARVLFLVMIVGLWELLIRAAHIPTYVIPAPSEVWNRLFLGFQQGFLLEYTRVTAVEIVLGYFVGVILGFGIAVLIVQYFAVDFFLYPIIISINAVPKIAISPLLIIWVGTGLESKVLIAALTAFFPLLVSVVTGLRLVEISQVRLMRAAGASKWQVFRMVALPNALPTIFGGLQVAIVLSVIGAVVGEFVGASSGLGYYILFANARLDTASMFAGFVLLALIGTFLSQAVVRTGRKVVFWREIDKMAQV</sequence>
<evidence type="ECO:0000256" key="2">
    <source>
        <dbReference type="ARBA" id="ARBA00022448"/>
    </source>
</evidence>
<evidence type="ECO:0000256" key="4">
    <source>
        <dbReference type="ARBA" id="ARBA00022692"/>
    </source>
</evidence>
<name>A0A6J7GAK2_9ZZZZ</name>
<reference evidence="10" key="1">
    <citation type="submission" date="2020-05" db="EMBL/GenBank/DDBJ databases">
        <authorList>
            <person name="Chiriac C."/>
            <person name="Salcher M."/>
            <person name="Ghai R."/>
            <person name="Kavagutti S V."/>
        </authorList>
    </citation>
    <scope>NUCLEOTIDE SEQUENCE</scope>
</reference>
<dbReference type="CDD" id="cd06261">
    <property type="entry name" value="TM_PBP2"/>
    <property type="match status" value="1"/>
</dbReference>
<evidence type="ECO:0000256" key="3">
    <source>
        <dbReference type="ARBA" id="ARBA00022475"/>
    </source>
</evidence>
<feature type="transmembrane region" description="Helical" evidence="7">
    <location>
        <begin position="66"/>
        <end position="85"/>
    </location>
</feature>
<evidence type="ECO:0000313" key="10">
    <source>
        <dbReference type="EMBL" id="CAB4902135.1"/>
    </source>
</evidence>
<evidence type="ECO:0000259" key="8">
    <source>
        <dbReference type="PROSITE" id="PS50928"/>
    </source>
</evidence>
<dbReference type="Gene3D" id="1.10.3720.10">
    <property type="entry name" value="MetI-like"/>
    <property type="match status" value="1"/>
</dbReference>
<dbReference type="PANTHER" id="PTHR30151:SF20">
    <property type="entry name" value="ABC TRANSPORTER PERMEASE PROTEIN HI_0355-RELATED"/>
    <property type="match status" value="1"/>
</dbReference>
<organism evidence="10">
    <name type="scientific">freshwater metagenome</name>
    <dbReference type="NCBI Taxonomy" id="449393"/>
    <lineage>
        <taxon>unclassified sequences</taxon>
        <taxon>metagenomes</taxon>
        <taxon>ecological metagenomes</taxon>
    </lineage>
</organism>
<dbReference type="AlphaFoldDB" id="A0A6J7GAK2"/>
<dbReference type="EMBL" id="CAEZXW010000176">
    <property type="protein sequence ID" value="CAB4719260.1"/>
    <property type="molecule type" value="Genomic_DNA"/>
</dbReference>
<dbReference type="EMBL" id="CAFBMD010000082">
    <property type="protein sequence ID" value="CAB4902135.1"/>
    <property type="molecule type" value="Genomic_DNA"/>
</dbReference>
<keyword evidence="4 7" id="KW-0812">Transmembrane</keyword>
<comment type="subcellular location">
    <subcellularLocation>
        <location evidence="1">Cell membrane</location>
        <topology evidence="1">Multi-pass membrane protein</topology>
    </subcellularLocation>
</comment>
<feature type="transmembrane region" description="Helical" evidence="7">
    <location>
        <begin position="219"/>
        <end position="240"/>
    </location>
</feature>
<keyword evidence="2" id="KW-0813">Transport</keyword>
<evidence type="ECO:0000256" key="6">
    <source>
        <dbReference type="ARBA" id="ARBA00023136"/>
    </source>
</evidence>
<evidence type="ECO:0000313" key="11">
    <source>
        <dbReference type="EMBL" id="CAB5041214.1"/>
    </source>
</evidence>
<dbReference type="PROSITE" id="PS50928">
    <property type="entry name" value="ABC_TM1"/>
    <property type="match status" value="1"/>
</dbReference>
<dbReference type="InterPro" id="IPR000515">
    <property type="entry name" value="MetI-like"/>
</dbReference>
<evidence type="ECO:0000256" key="1">
    <source>
        <dbReference type="ARBA" id="ARBA00004651"/>
    </source>
</evidence>
<dbReference type="PANTHER" id="PTHR30151">
    <property type="entry name" value="ALKANE SULFONATE ABC TRANSPORTER-RELATED, MEMBRANE SUBUNIT"/>
    <property type="match status" value="1"/>
</dbReference>
<dbReference type="GO" id="GO:0055085">
    <property type="term" value="P:transmembrane transport"/>
    <property type="evidence" value="ECO:0007669"/>
    <property type="project" value="InterPro"/>
</dbReference>
<evidence type="ECO:0000256" key="5">
    <source>
        <dbReference type="ARBA" id="ARBA00022989"/>
    </source>
</evidence>
<keyword evidence="6 7" id="KW-0472">Membrane</keyword>
<keyword evidence="5 7" id="KW-1133">Transmembrane helix</keyword>
<dbReference type="InterPro" id="IPR035906">
    <property type="entry name" value="MetI-like_sf"/>
</dbReference>
<dbReference type="Pfam" id="PF00528">
    <property type="entry name" value="BPD_transp_1"/>
    <property type="match status" value="1"/>
</dbReference>
<keyword evidence="3" id="KW-1003">Cell membrane</keyword>
<evidence type="ECO:0000256" key="7">
    <source>
        <dbReference type="SAM" id="Phobius"/>
    </source>
</evidence>
<proteinExistence type="predicted"/>
<dbReference type="GO" id="GO:0005886">
    <property type="term" value="C:plasma membrane"/>
    <property type="evidence" value="ECO:0007669"/>
    <property type="project" value="UniProtKB-SubCell"/>
</dbReference>
<accession>A0A6J7GAK2</accession>
<feature type="transmembrane region" description="Helical" evidence="7">
    <location>
        <begin position="168"/>
        <end position="199"/>
    </location>
</feature>
<dbReference type="EMBL" id="CAFBQA010000082">
    <property type="protein sequence ID" value="CAB5041214.1"/>
    <property type="molecule type" value="Genomic_DNA"/>
</dbReference>
<protein>
    <submittedName>
        <fullName evidence="10">Unannotated protein</fullName>
    </submittedName>
</protein>
<feature type="transmembrane region" description="Helical" evidence="7">
    <location>
        <begin position="12"/>
        <end position="36"/>
    </location>
</feature>
<dbReference type="SUPFAM" id="SSF161098">
    <property type="entry name" value="MetI-like"/>
    <property type="match status" value="1"/>
</dbReference>
<evidence type="ECO:0000313" key="9">
    <source>
        <dbReference type="EMBL" id="CAB4719260.1"/>
    </source>
</evidence>
<gene>
    <name evidence="9" type="ORF">UFOPK2593_01592</name>
    <name evidence="10" type="ORF">UFOPK3492_00998</name>
    <name evidence="11" type="ORF">UFOPK4234_01253</name>
</gene>
<feature type="transmembrane region" description="Helical" evidence="7">
    <location>
        <begin position="92"/>
        <end position="119"/>
    </location>
</feature>
<feature type="domain" description="ABC transmembrane type-1" evidence="8">
    <location>
        <begin position="55"/>
        <end position="239"/>
    </location>
</feature>